<feature type="transmembrane region" description="Helical" evidence="10">
    <location>
        <begin position="195"/>
        <end position="215"/>
    </location>
</feature>
<keyword evidence="2" id="KW-0813">Transport</keyword>
<dbReference type="PIRSF" id="PIRSF006603">
    <property type="entry name" value="DinF"/>
    <property type="match status" value="1"/>
</dbReference>
<evidence type="ECO:0000313" key="11">
    <source>
        <dbReference type="EMBL" id="SLN72598.1"/>
    </source>
</evidence>
<feature type="transmembrane region" description="Helical" evidence="10">
    <location>
        <begin position="94"/>
        <end position="112"/>
    </location>
</feature>
<keyword evidence="6 10" id="KW-1133">Transmembrane helix</keyword>
<keyword evidence="12" id="KW-1185">Reference proteome</keyword>
<dbReference type="PANTHER" id="PTHR43298">
    <property type="entry name" value="MULTIDRUG RESISTANCE PROTEIN NORM-RELATED"/>
    <property type="match status" value="1"/>
</dbReference>
<feature type="transmembrane region" description="Helical" evidence="10">
    <location>
        <begin position="254"/>
        <end position="273"/>
    </location>
</feature>
<evidence type="ECO:0000256" key="7">
    <source>
        <dbReference type="ARBA" id="ARBA00023065"/>
    </source>
</evidence>
<protein>
    <recommendedName>
        <fullName evidence="9">Multidrug-efflux transporter</fullName>
    </recommendedName>
</protein>
<feature type="transmembrane region" description="Helical" evidence="10">
    <location>
        <begin position="12"/>
        <end position="32"/>
    </location>
</feature>
<evidence type="ECO:0000256" key="5">
    <source>
        <dbReference type="ARBA" id="ARBA00022692"/>
    </source>
</evidence>
<dbReference type="RefSeq" id="WP_085793508.1">
    <property type="nucleotide sequence ID" value="NZ_FWFK01000008.1"/>
</dbReference>
<evidence type="ECO:0000256" key="10">
    <source>
        <dbReference type="SAM" id="Phobius"/>
    </source>
</evidence>
<feature type="transmembrane region" description="Helical" evidence="10">
    <location>
        <begin position="319"/>
        <end position="342"/>
    </location>
</feature>
<feature type="transmembrane region" description="Helical" evidence="10">
    <location>
        <begin position="162"/>
        <end position="183"/>
    </location>
</feature>
<feature type="transmembrane region" description="Helical" evidence="10">
    <location>
        <begin position="422"/>
        <end position="443"/>
    </location>
</feature>
<feature type="transmembrane region" description="Helical" evidence="10">
    <location>
        <begin position="279"/>
        <end position="298"/>
    </location>
</feature>
<organism evidence="11 12">
    <name type="scientific">Roseivivax jejudonensis</name>
    <dbReference type="NCBI Taxonomy" id="1529041"/>
    <lineage>
        <taxon>Bacteria</taxon>
        <taxon>Pseudomonadati</taxon>
        <taxon>Pseudomonadota</taxon>
        <taxon>Alphaproteobacteria</taxon>
        <taxon>Rhodobacterales</taxon>
        <taxon>Roseobacteraceae</taxon>
        <taxon>Roseivivax</taxon>
    </lineage>
</organism>
<dbReference type="NCBIfam" id="TIGR00797">
    <property type="entry name" value="matE"/>
    <property type="match status" value="1"/>
</dbReference>
<dbReference type="AlphaFoldDB" id="A0A1X7A7J4"/>
<dbReference type="OrthoDB" id="9780160at2"/>
<dbReference type="EMBL" id="FWFK01000008">
    <property type="protein sequence ID" value="SLN72598.1"/>
    <property type="molecule type" value="Genomic_DNA"/>
</dbReference>
<keyword evidence="7" id="KW-0406">Ion transport</keyword>
<sequence length="457" mass="48402">MTARHLSYPDHARAVMALGLPLVGGHLAQFLIGLTDTMMIGWYGAEELAALTLAHSAFFTLFLLGAGVAWAVMPLVASYAARDDQVMIRRATRMALWLSLIFCALSAPVLWFSGPLLRLLGQTEGVAANAQIYLRIALFGMAPALGMLVIKSYLAGLEHTRIVFWVTCLAAALNVGFNWVLIFGNLGFPALGIRGAAIASVLTHGVSLAGCIAYARARLPEHNLFVRFWRPDWEVFVQVFRLGWPIGLTNLSEVALFAGSAVLMGWLGTVPLAAHGISVQLATAAFMVHMGLSNAATIRAGNAFGRGDADHLARGAWTVLALSAIASLLTVALFLLAPAPLVGAFLDPDDPDRAAIVASGVTLLAVAALFQLVDGAQVVALGVLRGVQDTRVPMWMAAFAYWGVGMPAALGFGFWLGWGGPGVWLGLVLGLAAAAVLLLARFWGRTLPRFHNTAATA</sequence>
<proteinExistence type="predicted"/>
<evidence type="ECO:0000313" key="12">
    <source>
        <dbReference type="Proteomes" id="UP000193570"/>
    </source>
</evidence>
<keyword evidence="5 10" id="KW-0812">Transmembrane</keyword>
<dbReference type="GO" id="GO:0006811">
    <property type="term" value="P:monoatomic ion transport"/>
    <property type="evidence" value="ECO:0007669"/>
    <property type="project" value="UniProtKB-KW"/>
</dbReference>
<evidence type="ECO:0000256" key="6">
    <source>
        <dbReference type="ARBA" id="ARBA00022989"/>
    </source>
</evidence>
<evidence type="ECO:0000256" key="8">
    <source>
        <dbReference type="ARBA" id="ARBA00023136"/>
    </source>
</evidence>
<evidence type="ECO:0000256" key="1">
    <source>
        <dbReference type="ARBA" id="ARBA00004429"/>
    </source>
</evidence>
<evidence type="ECO:0000256" key="3">
    <source>
        <dbReference type="ARBA" id="ARBA00022449"/>
    </source>
</evidence>
<evidence type="ECO:0000256" key="9">
    <source>
        <dbReference type="ARBA" id="ARBA00031636"/>
    </source>
</evidence>
<dbReference type="InterPro" id="IPR050222">
    <property type="entry name" value="MATE_MdtK"/>
</dbReference>
<feature type="transmembrane region" description="Helical" evidence="10">
    <location>
        <begin position="132"/>
        <end position="150"/>
    </location>
</feature>
<dbReference type="CDD" id="cd13131">
    <property type="entry name" value="MATE_NorM_like"/>
    <property type="match status" value="1"/>
</dbReference>
<comment type="subcellular location">
    <subcellularLocation>
        <location evidence="1">Cell inner membrane</location>
        <topology evidence="1">Multi-pass membrane protein</topology>
    </subcellularLocation>
</comment>
<keyword evidence="4" id="KW-1003">Cell membrane</keyword>
<dbReference type="Proteomes" id="UP000193570">
    <property type="component" value="Unassembled WGS sequence"/>
</dbReference>
<dbReference type="InterPro" id="IPR002528">
    <property type="entry name" value="MATE_fam"/>
</dbReference>
<evidence type="ECO:0000256" key="2">
    <source>
        <dbReference type="ARBA" id="ARBA00022448"/>
    </source>
</evidence>
<keyword evidence="3" id="KW-0050">Antiport</keyword>
<name>A0A1X7A7J4_9RHOB</name>
<dbReference type="InterPro" id="IPR048279">
    <property type="entry name" value="MdtK-like"/>
</dbReference>
<gene>
    <name evidence="11" type="primary">norM</name>
    <name evidence="11" type="ORF">ROJ8625_03855</name>
</gene>
<dbReference type="GO" id="GO:0005886">
    <property type="term" value="C:plasma membrane"/>
    <property type="evidence" value="ECO:0007669"/>
    <property type="project" value="UniProtKB-SubCell"/>
</dbReference>
<dbReference type="GO" id="GO:0042910">
    <property type="term" value="F:xenobiotic transmembrane transporter activity"/>
    <property type="evidence" value="ECO:0007669"/>
    <property type="project" value="InterPro"/>
</dbReference>
<evidence type="ECO:0000256" key="4">
    <source>
        <dbReference type="ARBA" id="ARBA00022475"/>
    </source>
</evidence>
<dbReference type="PANTHER" id="PTHR43298:SF2">
    <property type="entry name" value="FMN_FAD EXPORTER YEEO-RELATED"/>
    <property type="match status" value="1"/>
</dbReference>
<feature type="transmembrane region" description="Helical" evidence="10">
    <location>
        <begin position="354"/>
        <end position="373"/>
    </location>
</feature>
<keyword evidence="8 10" id="KW-0472">Membrane</keyword>
<dbReference type="GO" id="GO:0015297">
    <property type="term" value="F:antiporter activity"/>
    <property type="evidence" value="ECO:0007669"/>
    <property type="project" value="UniProtKB-KW"/>
</dbReference>
<feature type="transmembrane region" description="Helical" evidence="10">
    <location>
        <begin position="52"/>
        <end position="73"/>
    </location>
</feature>
<reference evidence="11 12" key="1">
    <citation type="submission" date="2017-03" db="EMBL/GenBank/DDBJ databases">
        <authorList>
            <person name="Afonso C.L."/>
            <person name="Miller P.J."/>
            <person name="Scott M.A."/>
            <person name="Spackman E."/>
            <person name="Goraichik I."/>
            <person name="Dimitrov K.M."/>
            <person name="Suarez D.L."/>
            <person name="Swayne D.E."/>
        </authorList>
    </citation>
    <scope>NUCLEOTIDE SEQUENCE [LARGE SCALE GENOMIC DNA]</scope>
    <source>
        <strain evidence="11 12">CECT 8625</strain>
    </source>
</reference>
<dbReference type="Pfam" id="PF01554">
    <property type="entry name" value="MatE"/>
    <property type="match status" value="2"/>
</dbReference>
<feature type="transmembrane region" description="Helical" evidence="10">
    <location>
        <begin position="394"/>
        <end position="416"/>
    </location>
</feature>
<accession>A0A1X7A7J4</accession>